<feature type="compositionally biased region" description="Polar residues" evidence="1">
    <location>
        <begin position="86"/>
        <end position="95"/>
    </location>
</feature>
<evidence type="ECO:0000256" key="1">
    <source>
        <dbReference type="SAM" id="MobiDB-lite"/>
    </source>
</evidence>
<proteinExistence type="predicted"/>
<sequence>MWLPRWNYKRANWKQYGALTDANVERINMHDKKNVRIVARELSEAILKAAWETIPRVARKDYKPYWTAEVQKLENDLELARSEAEQAQSVMTNTADKAAAAKYKREVRRSARQSWVDKT</sequence>
<evidence type="ECO:0000313" key="2">
    <source>
        <dbReference type="EMBL" id="CEK95766.1"/>
    </source>
</evidence>
<accession>A0A0B7BTQ1</accession>
<protein>
    <submittedName>
        <fullName evidence="2">Uncharacterized protein</fullName>
    </submittedName>
</protein>
<organism evidence="2">
    <name type="scientific">Arion vulgaris</name>
    <dbReference type="NCBI Taxonomy" id="1028688"/>
    <lineage>
        <taxon>Eukaryota</taxon>
        <taxon>Metazoa</taxon>
        <taxon>Spiralia</taxon>
        <taxon>Lophotrochozoa</taxon>
        <taxon>Mollusca</taxon>
        <taxon>Gastropoda</taxon>
        <taxon>Heterobranchia</taxon>
        <taxon>Euthyneura</taxon>
        <taxon>Panpulmonata</taxon>
        <taxon>Eupulmonata</taxon>
        <taxon>Stylommatophora</taxon>
        <taxon>Helicina</taxon>
        <taxon>Arionoidea</taxon>
        <taxon>Arionidae</taxon>
        <taxon>Arion</taxon>
    </lineage>
</organism>
<feature type="region of interest" description="Disordered" evidence="1">
    <location>
        <begin position="86"/>
        <end position="119"/>
    </location>
</feature>
<dbReference type="EMBL" id="HACG01048901">
    <property type="protein sequence ID" value="CEK95766.1"/>
    <property type="molecule type" value="Transcribed_RNA"/>
</dbReference>
<reference evidence="2" key="1">
    <citation type="submission" date="2014-12" db="EMBL/GenBank/DDBJ databases">
        <title>Insight into the proteome of Arion vulgaris.</title>
        <authorList>
            <person name="Aradska J."/>
            <person name="Bulat T."/>
            <person name="Smidak R."/>
            <person name="Sarate P."/>
            <person name="Gangsoo J."/>
            <person name="Sialana F."/>
            <person name="Bilban M."/>
            <person name="Lubec G."/>
        </authorList>
    </citation>
    <scope>NUCLEOTIDE SEQUENCE</scope>
    <source>
        <tissue evidence="2">Skin</tissue>
    </source>
</reference>
<name>A0A0B7BTQ1_9EUPU</name>
<dbReference type="AlphaFoldDB" id="A0A0B7BTQ1"/>
<feature type="non-terminal residue" evidence="2">
    <location>
        <position position="119"/>
    </location>
</feature>
<gene>
    <name evidence="2" type="primary">ORF208586</name>
</gene>